<gene>
    <name evidence="2" type="ORF">Tco_0924195</name>
</gene>
<dbReference type="InterPro" id="IPR009902">
    <property type="entry name" value="DUF1442"/>
</dbReference>
<keyword evidence="2" id="KW-0489">Methyltransferase</keyword>
<dbReference type="Proteomes" id="UP001151760">
    <property type="component" value="Unassembled WGS sequence"/>
</dbReference>
<dbReference type="PANTHER" id="PTHR33593">
    <property type="entry name" value="DUF1442 FAMILY PROTEIN"/>
    <property type="match status" value="1"/>
</dbReference>
<protein>
    <submittedName>
        <fullName evidence="2">S-adenosyl-L-methionine-dependent methyltransferase</fullName>
    </submittedName>
</protein>
<dbReference type="SUPFAM" id="SSF53335">
    <property type="entry name" value="S-adenosyl-L-methionine-dependent methyltransferases"/>
    <property type="match status" value="1"/>
</dbReference>
<dbReference type="Gene3D" id="3.40.50.150">
    <property type="entry name" value="Vaccinia Virus protein VP39"/>
    <property type="match status" value="1"/>
</dbReference>
<dbReference type="InterPro" id="IPR029063">
    <property type="entry name" value="SAM-dependent_MTases_sf"/>
</dbReference>
<feature type="region of interest" description="Disordered" evidence="1">
    <location>
        <begin position="1"/>
        <end position="26"/>
    </location>
</feature>
<evidence type="ECO:0000313" key="2">
    <source>
        <dbReference type="EMBL" id="GJT33776.1"/>
    </source>
</evidence>
<reference evidence="2" key="1">
    <citation type="journal article" date="2022" name="Int. J. Mol. Sci.">
        <title>Draft Genome of Tanacetum Coccineum: Genomic Comparison of Closely Related Tanacetum-Family Plants.</title>
        <authorList>
            <person name="Yamashiro T."/>
            <person name="Shiraishi A."/>
            <person name="Nakayama K."/>
            <person name="Satake H."/>
        </authorList>
    </citation>
    <scope>NUCLEOTIDE SEQUENCE</scope>
</reference>
<dbReference type="GO" id="GO:0032259">
    <property type="term" value="P:methylation"/>
    <property type="evidence" value="ECO:0007669"/>
    <property type="project" value="UniProtKB-KW"/>
</dbReference>
<dbReference type="EMBL" id="BQNB010014907">
    <property type="protein sequence ID" value="GJT33776.1"/>
    <property type="molecule type" value="Genomic_DNA"/>
</dbReference>
<dbReference type="PANTHER" id="PTHR33593:SF32">
    <property type="entry name" value="S-ADENOSYL-L-METHIONINE-DEPENDENT METHYLTRANSFERASE"/>
    <property type="match status" value="1"/>
</dbReference>
<keyword evidence="3" id="KW-1185">Reference proteome</keyword>
<accession>A0ABQ5D375</accession>
<organism evidence="2 3">
    <name type="scientific">Tanacetum coccineum</name>
    <dbReference type="NCBI Taxonomy" id="301880"/>
    <lineage>
        <taxon>Eukaryota</taxon>
        <taxon>Viridiplantae</taxon>
        <taxon>Streptophyta</taxon>
        <taxon>Embryophyta</taxon>
        <taxon>Tracheophyta</taxon>
        <taxon>Spermatophyta</taxon>
        <taxon>Magnoliopsida</taxon>
        <taxon>eudicotyledons</taxon>
        <taxon>Gunneridae</taxon>
        <taxon>Pentapetalae</taxon>
        <taxon>asterids</taxon>
        <taxon>campanulids</taxon>
        <taxon>Asterales</taxon>
        <taxon>Asteraceae</taxon>
        <taxon>Asteroideae</taxon>
        <taxon>Anthemideae</taxon>
        <taxon>Anthemidinae</taxon>
        <taxon>Tanacetum</taxon>
    </lineage>
</organism>
<dbReference type="GO" id="GO:0008168">
    <property type="term" value="F:methyltransferase activity"/>
    <property type="evidence" value="ECO:0007669"/>
    <property type="project" value="UniProtKB-KW"/>
</dbReference>
<comment type="caution">
    <text evidence="2">The sequence shown here is derived from an EMBL/GenBank/DDBJ whole genome shotgun (WGS) entry which is preliminary data.</text>
</comment>
<name>A0ABQ5D375_9ASTR</name>
<evidence type="ECO:0000313" key="3">
    <source>
        <dbReference type="Proteomes" id="UP001151760"/>
    </source>
</evidence>
<sequence length="225" mass="24361">MGGIWSAENARSLQSNNDNGKRPNEPDTAEFISAIAAGNNAKLMVIACASAAGPTTLGLIAASHQTGGKLVCIVKGLEELHVSKQTLNKNAKRVEFVVGDAQHLLSHDYKSADLVVIDCNLQNHENILEAIQNDREKSTIVLGYNAFWKDSWLWSRSNSHLLPIGEGLLLMRVAGKRDNGGMKSGNFGGYSSPRRSHWVVKVDKCTGEEHVFRVRSPTGGSVVKA</sequence>
<evidence type="ECO:0000256" key="1">
    <source>
        <dbReference type="SAM" id="MobiDB-lite"/>
    </source>
</evidence>
<proteinExistence type="predicted"/>
<feature type="compositionally biased region" description="Polar residues" evidence="1">
    <location>
        <begin position="9"/>
        <end position="18"/>
    </location>
</feature>
<reference evidence="2" key="2">
    <citation type="submission" date="2022-01" db="EMBL/GenBank/DDBJ databases">
        <authorList>
            <person name="Yamashiro T."/>
            <person name="Shiraishi A."/>
            <person name="Satake H."/>
            <person name="Nakayama K."/>
        </authorList>
    </citation>
    <scope>NUCLEOTIDE SEQUENCE</scope>
</reference>
<keyword evidence="2" id="KW-0808">Transferase</keyword>
<dbReference type="Pfam" id="PF07279">
    <property type="entry name" value="DUF1442"/>
    <property type="match status" value="1"/>
</dbReference>